<dbReference type="Gene3D" id="1.10.3210.10">
    <property type="entry name" value="Hypothetical protein af1432"/>
    <property type="match status" value="1"/>
</dbReference>
<dbReference type="SUPFAM" id="SSF109604">
    <property type="entry name" value="HD-domain/PDEase-like"/>
    <property type="match status" value="1"/>
</dbReference>
<gene>
    <name evidence="4" type="ORF">GURASL_17750</name>
</gene>
<dbReference type="RefSeq" id="WP_282003552.1">
    <property type="nucleotide sequence ID" value="NZ_AP027151.1"/>
</dbReference>
<evidence type="ECO:0000259" key="3">
    <source>
        <dbReference type="PROSITE" id="PS51831"/>
    </source>
</evidence>
<proteinExistence type="inferred from homology"/>
<dbReference type="PANTHER" id="PTHR11373:SF43">
    <property type="entry name" value="DEOXYGUANOSINETRIPHOSPHATE TRIPHOSPHOHYDROLASE-LIKE PROTEIN"/>
    <property type="match status" value="1"/>
</dbReference>
<evidence type="ECO:0000256" key="2">
    <source>
        <dbReference type="HAMAP-Rule" id="MF_01212"/>
    </source>
</evidence>
<name>A0ABN6VWZ3_9BACT</name>
<dbReference type="PROSITE" id="PS51831">
    <property type="entry name" value="HD"/>
    <property type="match status" value="1"/>
</dbReference>
<accession>A0ABN6VWZ3</accession>
<evidence type="ECO:0000256" key="1">
    <source>
        <dbReference type="ARBA" id="ARBA00022801"/>
    </source>
</evidence>
<keyword evidence="5" id="KW-1185">Reference proteome</keyword>
<dbReference type="PANTHER" id="PTHR11373">
    <property type="entry name" value="DEOXYNUCLEOSIDE TRIPHOSPHATE TRIPHOSPHOHYDROLASE"/>
    <property type="match status" value="1"/>
</dbReference>
<dbReference type="InterPro" id="IPR026875">
    <property type="entry name" value="PHydrolase_assoc_dom"/>
</dbReference>
<organism evidence="4 5">
    <name type="scientific">Geotalea uraniireducens</name>
    <dbReference type="NCBI Taxonomy" id="351604"/>
    <lineage>
        <taxon>Bacteria</taxon>
        <taxon>Pseudomonadati</taxon>
        <taxon>Thermodesulfobacteriota</taxon>
        <taxon>Desulfuromonadia</taxon>
        <taxon>Geobacterales</taxon>
        <taxon>Geobacteraceae</taxon>
        <taxon>Geotalea</taxon>
    </lineage>
</organism>
<reference evidence="4 5" key="1">
    <citation type="submission" date="2022-12" db="EMBL/GenBank/DDBJ databases">
        <title>Polyphasic characterization of Geotalea uranireducens NIT-SL11 newly isolated from a complex of sewage sludge and microbially reduced graphene oxide.</title>
        <authorList>
            <person name="Xie L."/>
            <person name="Yoshida N."/>
            <person name="Meng L."/>
        </authorList>
    </citation>
    <scope>NUCLEOTIDE SEQUENCE [LARGE SCALE GENOMIC DNA]</scope>
    <source>
        <strain evidence="4 5">NIT-SL11</strain>
    </source>
</reference>
<feature type="domain" description="HD" evidence="3">
    <location>
        <begin position="75"/>
        <end position="204"/>
    </location>
</feature>
<dbReference type="NCBIfam" id="NF002326">
    <property type="entry name" value="PRK01286.1-1"/>
    <property type="match status" value="1"/>
</dbReference>
<evidence type="ECO:0000313" key="4">
    <source>
        <dbReference type="EMBL" id="BDV42852.1"/>
    </source>
</evidence>
<evidence type="ECO:0000313" key="5">
    <source>
        <dbReference type="Proteomes" id="UP001317705"/>
    </source>
</evidence>
<dbReference type="InterPro" id="IPR003607">
    <property type="entry name" value="HD/PDEase_dom"/>
</dbReference>
<dbReference type="HAMAP" id="MF_01212">
    <property type="entry name" value="dGTPase_type2"/>
    <property type="match status" value="1"/>
</dbReference>
<dbReference type="Pfam" id="PF01966">
    <property type="entry name" value="HD"/>
    <property type="match status" value="1"/>
</dbReference>
<dbReference type="InterPro" id="IPR006261">
    <property type="entry name" value="dGTPase"/>
</dbReference>
<keyword evidence="1 2" id="KW-0378">Hydrolase</keyword>
<comment type="similarity">
    <text evidence="2">Belongs to the dGTPase family. Type 2 subfamily.</text>
</comment>
<sequence>METSADECSLERTDLADYAARSTMSRGRKHQESFRDNRPAFERDRDRIIHCTAFRRLEYKTQVFVNHEGDYYRTRLTHSLEVAQIGKAIARRLRLNEELTEALALAHDLGHTPFGHTGEEVLSRLMEGFGGFEHNIQSFRVIDELEERYPGFNGLNLSWEVREGILKHSTPYDRPTGLLGEFLPGIVPTLEAQIINFADEIAYNNHDIDDGLKSGYITFDQLQQVDLWREAFNGIRAAYPNLDPERQKFQTISALIGLLIKDLTATTLANLRELRIASLDDVRRVNRQLVAFSPEITEQNCALKRFLFENLYRHYKVERMRVKAERYLSRLFESFIKHPTLLPRKYQHKMELLGRERVVCDYVAGMTDRFALDEFKRLFEPYERV</sequence>
<dbReference type="InterPro" id="IPR006674">
    <property type="entry name" value="HD_domain"/>
</dbReference>
<dbReference type="CDD" id="cd00077">
    <property type="entry name" value="HDc"/>
    <property type="match status" value="1"/>
</dbReference>
<dbReference type="SMART" id="SM00471">
    <property type="entry name" value="HDc"/>
    <property type="match status" value="1"/>
</dbReference>
<dbReference type="NCBIfam" id="TIGR01353">
    <property type="entry name" value="dGTP_triPase"/>
    <property type="match status" value="1"/>
</dbReference>
<dbReference type="InterPro" id="IPR023023">
    <property type="entry name" value="dNTPase_2"/>
</dbReference>
<dbReference type="Proteomes" id="UP001317705">
    <property type="component" value="Chromosome"/>
</dbReference>
<protein>
    <recommendedName>
        <fullName evidence="2">Deoxyguanosinetriphosphate triphosphohydrolase-like protein</fullName>
    </recommendedName>
</protein>
<dbReference type="Pfam" id="PF13286">
    <property type="entry name" value="HD_assoc"/>
    <property type="match status" value="1"/>
</dbReference>
<dbReference type="EMBL" id="AP027151">
    <property type="protein sequence ID" value="BDV42852.1"/>
    <property type="molecule type" value="Genomic_DNA"/>
</dbReference>
<dbReference type="InterPro" id="IPR050135">
    <property type="entry name" value="dGTPase-like"/>
</dbReference>